<dbReference type="GO" id="GO:0015031">
    <property type="term" value="P:protein transport"/>
    <property type="evidence" value="ECO:0007669"/>
    <property type="project" value="UniProtKB-KW"/>
</dbReference>
<dbReference type="AlphaFoldDB" id="A0AAW2BRV3"/>
<dbReference type="GO" id="GO:0070939">
    <property type="term" value="C:Dsl1/NZR complex"/>
    <property type="evidence" value="ECO:0007669"/>
    <property type="project" value="TreeGrafter"/>
</dbReference>
<evidence type="ECO:0000313" key="6">
    <source>
        <dbReference type="EMBL" id="KAK9986760.1"/>
    </source>
</evidence>
<sequence>MAHESCYHVSADSKNDESFLVRWMKEIALENKLDICLTVIEEACRDMVVEEGWTDFQSNVFFKDEVEAVDCALQCIYMCTVTDKWSTMAAILSKLPQIQDTETRVEGLKRRRKLAEGHIEVGRLLEFYQVPKAMNFFLEAHSDGKGVKQILRLILSKFVRRQPSRSDNDWANMWRDMQCLREKAFPFLDLEYMLMEFCRGLLKAGKFSLARNYLKGTSSVALALEKAENLVIQAAREYFFSASSLSCPEIWKARECLNLYPSSGNVKAEADVIDALTVKLPNLGVTVLPMQFRQIKDPMEIVKMAITSQSGAYLHVDELIEVAKLLGLSSPEDISAVEEAIAREAAVAGDLQLAFDLCLVLAKKGHGLIWDLCAAIARGPALENMDISSRTQLLGFALSHCDEESIGELLHAWKDLDMQGQCETLMMLTGTTSPKFSVQGSSIISYPSHSIQDIVHLKDCFEQVQGIGSDDQEVHFEKIKDILSVLVGEKWFCP</sequence>
<evidence type="ECO:0000256" key="3">
    <source>
        <dbReference type="ARBA" id="ARBA00022824"/>
    </source>
</evidence>
<accession>A0AAW2BRV3</accession>
<proteinExistence type="predicted"/>
<name>A0AAW2BRV3_9ROSI</name>
<reference evidence="6 7" key="1">
    <citation type="submission" date="2024-01" db="EMBL/GenBank/DDBJ databases">
        <title>A telomere-to-telomere, gap-free genome of sweet tea (Lithocarpus litseifolius).</title>
        <authorList>
            <person name="Zhou J."/>
        </authorList>
    </citation>
    <scope>NUCLEOTIDE SEQUENCE [LARGE SCALE GENOMIC DNA]</scope>
    <source>
        <strain evidence="6">Zhou-2022a</strain>
        <tissue evidence="6">Leaf</tissue>
    </source>
</reference>
<dbReference type="GO" id="GO:0006890">
    <property type="term" value="P:retrograde vesicle-mediated transport, Golgi to endoplasmic reticulum"/>
    <property type="evidence" value="ECO:0007669"/>
    <property type="project" value="InterPro"/>
</dbReference>
<protein>
    <recommendedName>
        <fullName evidence="5">Sec39 domain-containing protein</fullName>
    </recommendedName>
</protein>
<gene>
    <name evidence="6" type="ORF">SO802_031711</name>
</gene>
<evidence type="ECO:0000313" key="7">
    <source>
        <dbReference type="Proteomes" id="UP001459277"/>
    </source>
</evidence>
<dbReference type="PANTHER" id="PTHR15922">
    <property type="entry name" value="NEUROBLASTOMA-AMPLIFIED SEQUENCE"/>
    <property type="match status" value="1"/>
</dbReference>
<keyword evidence="4" id="KW-0653">Protein transport</keyword>
<dbReference type="EMBL" id="JAZDWU010000011">
    <property type="protein sequence ID" value="KAK9986760.1"/>
    <property type="molecule type" value="Genomic_DNA"/>
</dbReference>
<keyword evidence="7" id="KW-1185">Reference proteome</keyword>
<dbReference type="InterPro" id="IPR013244">
    <property type="entry name" value="Sec39_domain"/>
</dbReference>
<evidence type="ECO:0000259" key="5">
    <source>
        <dbReference type="Pfam" id="PF08314"/>
    </source>
</evidence>
<evidence type="ECO:0000256" key="1">
    <source>
        <dbReference type="ARBA" id="ARBA00004240"/>
    </source>
</evidence>
<dbReference type="PANTHER" id="PTHR15922:SF2">
    <property type="entry name" value="NBAS SUBUNIT OF NRZ TETHERING COMPLEX"/>
    <property type="match status" value="1"/>
</dbReference>
<keyword evidence="3" id="KW-0256">Endoplasmic reticulum</keyword>
<keyword evidence="2" id="KW-0813">Transport</keyword>
<evidence type="ECO:0000256" key="4">
    <source>
        <dbReference type="ARBA" id="ARBA00022927"/>
    </source>
</evidence>
<organism evidence="6 7">
    <name type="scientific">Lithocarpus litseifolius</name>
    <dbReference type="NCBI Taxonomy" id="425828"/>
    <lineage>
        <taxon>Eukaryota</taxon>
        <taxon>Viridiplantae</taxon>
        <taxon>Streptophyta</taxon>
        <taxon>Embryophyta</taxon>
        <taxon>Tracheophyta</taxon>
        <taxon>Spermatophyta</taxon>
        <taxon>Magnoliopsida</taxon>
        <taxon>eudicotyledons</taxon>
        <taxon>Gunneridae</taxon>
        <taxon>Pentapetalae</taxon>
        <taxon>rosids</taxon>
        <taxon>fabids</taxon>
        <taxon>Fagales</taxon>
        <taxon>Fagaceae</taxon>
        <taxon>Lithocarpus</taxon>
    </lineage>
</organism>
<comment type="caution">
    <text evidence="6">The sequence shown here is derived from an EMBL/GenBank/DDBJ whole genome shotgun (WGS) entry which is preliminary data.</text>
</comment>
<evidence type="ECO:0000256" key="2">
    <source>
        <dbReference type="ARBA" id="ARBA00022448"/>
    </source>
</evidence>
<dbReference type="Proteomes" id="UP001459277">
    <property type="component" value="Unassembled WGS sequence"/>
</dbReference>
<feature type="domain" description="Sec39" evidence="5">
    <location>
        <begin position="140"/>
        <end position="331"/>
    </location>
</feature>
<comment type="subcellular location">
    <subcellularLocation>
        <location evidence="1">Endoplasmic reticulum</location>
    </subcellularLocation>
</comment>
<dbReference type="Pfam" id="PF08314">
    <property type="entry name" value="Sec39"/>
    <property type="match status" value="1"/>
</dbReference>
<dbReference type="GO" id="GO:0000149">
    <property type="term" value="F:SNARE binding"/>
    <property type="evidence" value="ECO:0007669"/>
    <property type="project" value="TreeGrafter"/>
</dbReference>